<evidence type="ECO:0000313" key="1">
    <source>
        <dbReference type="EMBL" id="SAL03133.1"/>
    </source>
</evidence>
<organism evidence="1 2">
    <name type="scientific">Caballeronia pedi</name>
    <dbReference type="NCBI Taxonomy" id="1777141"/>
    <lineage>
        <taxon>Bacteria</taxon>
        <taxon>Pseudomonadati</taxon>
        <taxon>Pseudomonadota</taxon>
        <taxon>Betaproteobacteria</taxon>
        <taxon>Burkholderiales</taxon>
        <taxon>Burkholderiaceae</taxon>
        <taxon>Caballeronia</taxon>
    </lineage>
</organism>
<reference evidence="1" key="1">
    <citation type="submission" date="2016-01" db="EMBL/GenBank/DDBJ databases">
        <authorList>
            <person name="Peeters C."/>
        </authorList>
    </citation>
    <scope>NUCLEOTIDE SEQUENCE [LARGE SCALE GENOMIC DNA]</scope>
    <source>
        <strain evidence="1">LMG 29323</strain>
    </source>
</reference>
<gene>
    <name evidence="1" type="ORF">AWB80_08490</name>
</gene>
<evidence type="ECO:0000313" key="2">
    <source>
        <dbReference type="Proteomes" id="UP000054911"/>
    </source>
</evidence>
<keyword evidence="2" id="KW-1185">Reference proteome</keyword>
<accession>A0A158E8Q4</accession>
<dbReference type="EMBL" id="FCOE02000118">
    <property type="protein sequence ID" value="SAL03133.1"/>
    <property type="molecule type" value="Genomic_DNA"/>
</dbReference>
<proteinExistence type="predicted"/>
<name>A0A158E8Q4_9BURK</name>
<dbReference type="Proteomes" id="UP000054911">
    <property type="component" value="Unassembled WGS sequence"/>
</dbReference>
<comment type="caution">
    <text evidence="1">The sequence shown here is derived from an EMBL/GenBank/DDBJ whole genome shotgun (WGS) entry which is preliminary data.</text>
</comment>
<protein>
    <submittedName>
        <fullName evidence="1">Uncharacterized protein</fullName>
    </submittedName>
</protein>
<dbReference type="AlphaFoldDB" id="A0A158E8Q4"/>
<sequence length="343" mass="40306">MLFEREVLFHLHFAFEHLRAARAAHTALARVRQREACFQTHIEHAHARVWQPQLALLAIDDQFQIRRRRVLRDLDGRHPRLRQRRAEALDVNLLGRDARVLQRRFGRIHHRAGAADERFVDFFRREQAFQKRLAFRFVQHAVEELHVLQIIRQHVIQREAIHIAILQILEFLGEHDRVHAAIAVHQREAAGRFRIQRRLDDRQHRRDARAARERHILLRVIRVQVREEAAIGRHHFNLVAGLQGIECEVREAAAPHALDADAQFAIAIVVGHAYADRIRTARFFAIDMRLERHELALREAKRIAQRGRHLERNGDRIGGFGPHVTDAQRVELRSRHVFRLAIG</sequence>